<dbReference type="InterPro" id="IPR020835">
    <property type="entry name" value="Catalase_sf"/>
</dbReference>
<gene>
    <name evidence="4" type="ORF">Nepgr_004085</name>
</gene>
<name>A0AAD3S0P3_NEPGR</name>
<sequence length="131" mass="15286">MTEQVHAGGASANGFFEVMQDVSYLPCVDYQRAFCFWTPMIVRFSTVLHERGSLETLRDPRGFVVQFYIREGNFDMFMATDPFTRPPFLRAQMVFYLFLFLRTMSTEKPFAYLRLNSLGVVVALLKLEDQR</sequence>
<accession>A0AAD3S0P3</accession>
<dbReference type="InterPro" id="IPR011614">
    <property type="entry name" value="Catalase_core"/>
</dbReference>
<reference evidence="4" key="1">
    <citation type="submission" date="2023-05" db="EMBL/GenBank/DDBJ databases">
        <title>Nepenthes gracilis genome sequencing.</title>
        <authorList>
            <person name="Fukushima K."/>
        </authorList>
    </citation>
    <scope>NUCLEOTIDE SEQUENCE</scope>
    <source>
        <strain evidence="4">SING2019-196</strain>
    </source>
</reference>
<dbReference type="Gene3D" id="2.40.180.10">
    <property type="entry name" value="Catalase core domain"/>
    <property type="match status" value="1"/>
</dbReference>
<dbReference type="GO" id="GO:0042744">
    <property type="term" value="P:hydrogen peroxide catabolic process"/>
    <property type="evidence" value="ECO:0007669"/>
    <property type="project" value="TreeGrafter"/>
</dbReference>
<evidence type="ECO:0000313" key="5">
    <source>
        <dbReference type="Proteomes" id="UP001279734"/>
    </source>
</evidence>
<dbReference type="Proteomes" id="UP001279734">
    <property type="component" value="Unassembled WGS sequence"/>
</dbReference>
<comment type="cofactor">
    <cofactor evidence="1">
        <name>heme</name>
        <dbReference type="ChEBI" id="CHEBI:30413"/>
    </cofactor>
</comment>
<protein>
    <recommendedName>
        <fullName evidence="2">catalase</fullName>
        <ecNumber evidence="2">1.11.1.6</ecNumber>
    </recommendedName>
</protein>
<dbReference type="GO" id="GO:0006402">
    <property type="term" value="P:mRNA catabolic process"/>
    <property type="evidence" value="ECO:0007669"/>
    <property type="project" value="InterPro"/>
</dbReference>
<dbReference type="PROSITE" id="PS51402">
    <property type="entry name" value="CATALASE_3"/>
    <property type="match status" value="1"/>
</dbReference>
<dbReference type="SUPFAM" id="SSF56634">
    <property type="entry name" value="Heme-dependent catalase-like"/>
    <property type="match status" value="1"/>
</dbReference>
<comment type="caution">
    <text evidence="4">The sequence shown here is derived from an EMBL/GenBank/DDBJ whole genome shotgun (WGS) entry which is preliminary data.</text>
</comment>
<dbReference type="AlphaFoldDB" id="A0AAD3S0P3"/>
<dbReference type="PRINTS" id="PR00067">
    <property type="entry name" value="CATALASE"/>
</dbReference>
<evidence type="ECO:0000256" key="2">
    <source>
        <dbReference type="ARBA" id="ARBA00012314"/>
    </source>
</evidence>
<dbReference type="PANTHER" id="PTHR11465">
    <property type="entry name" value="CATALASE"/>
    <property type="match status" value="1"/>
</dbReference>
<evidence type="ECO:0000256" key="1">
    <source>
        <dbReference type="ARBA" id="ARBA00001971"/>
    </source>
</evidence>
<dbReference type="GO" id="GO:0030014">
    <property type="term" value="C:CCR4-NOT complex"/>
    <property type="evidence" value="ECO:0007669"/>
    <property type="project" value="InterPro"/>
</dbReference>
<dbReference type="InterPro" id="IPR018028">
    <property type="entry name" value="Catalase"/>
</dbReference>
<keyword evidence="5" id="KW-1185">Reference proteome</keyword>
<dbReference type="EC" id="1.11.1.6" evidence="2"/>
<evidence type="ECO:0000259" key="3">
    <source>
        <dbReference type="Pfam" id="PF00199"/>
    </source>
</evidence>
<dbReference type="GO" id="GO:0020037">
    <property type="term" value="F:heme binding"/>
    <property type="evidence" value="ECO:0007669"/>
    <property type="project" value="InterPro"/>
</dbReference>
<dbReference type="GO" id="GO:0005737">
    <property type="term" value="C:cytoplasm"/>
    <property type="evidence" value="ECO:0007669"/>
    <property type="project" value="TreeGrafter"/>
</dbReference>
<feature type="domain" description="Catalase core" evidence="3">
    <location>
        <begin position="4"/>
        <end position="82"/>
    </location>
</feature>
<evidence type="ECO:0000313" key="4">
    <source>
        <dbReference type="EMBL" id="GMH02246.1"/>
    </source>
</evidence>
<dbReference type="EMBL" id="BSYO01000003">
    <property type="protein sequence ID" value="GMH02246.1"/>
    <property type="molecule type" value="Genomic_DNA"/>
</dbReference>
<dbReference type="GO" id="GO:0004096">
    <property type="term" value="F:catalase activity"/>
    <property type="evidence" value="ECO:0007669"/>
    <property type="project" value="UniProtKB-EC"/>
</dbReference>
<proteinExistence type="predicted"/>
<organism evidence="4 5">
    <name type="scientific">Nepenthes gracilis</name>
    <name type="common">Slender pitcher plant</name>
    <dbReference type="NCBI Taxonomy" id="150966"/>
    <lineage>
        <taxon>Eukaryota</taxon>
        <taxon>Viridiplantae</taxon>
        <taxon>Streptophyta</taxon>
        <taxon>Embryophyta</taxon>
        <taxon>Tracheophyta</taxon>
        <taxon>Spermatophyta</taxon>
        <taxon>Magnoliopsida</taxon>
        <taxon>eudicotyledons</taxon>
        <taxon>Gunneridae</taxon>
        <taxon>Pentapetalae</taxon>
        <taxon>Caryophyllales</taxon>
        <taxon>Nepenthaceae</taxon>
        <taxon>Nepenthes</taxon>
    </lineage>
</organism>
<dbReference type="GO" id="GO:0042542">
    <property type="term" value="P:response to hydrogen peroxide"/>
    <property type="evidence" value="ECO:0007669"/>
    <property type="project" value="TreeGrafter"/>
</dbReference>
<dbReference type="PANTHER" id="PTHR11465:SF23">
    <property type="entry name" value="CATALASE-2"/>
    <property type="match status" value="1"/>
</dbReference>
<dbReference type="Pfam" id="PF00199">
    <property type="entry name" value="Catalase"/>
    <property type="match status" value="1"/>
</dbReference>